<dbReference type="HOGENOM" id="CLU_3318698_0_0_12"/>
<sequence>MFLLLSYLFTFFLNNAILKVLNYFKIYCFEVVLKVLILK</sequence>
<protein>
    <submittedName>
        <fullName evidence="1">Uncharacterized protein</fullName>
    </submittedName>
</protein>
<dbReference type="Proteomes" id="UP000015620">
    <property type="component" value="Chromosome"/>
</dbReference>
<reference evidence="1 2" key="1">
    <citation type="journal article" date="2013" name="PLoS ONE">
        <title>Genome-Wide Relatedness of Treponema pedis, from Gingiva and Necrotic Skin Lesions of Pigs, with the Human Oral Pathogen Treponema denticola.</title>
        <authorList>
            <person name="Svartstrom O."/>
            <person name="Mushtaq M."/>
            <person name="Pringle M."/>
            <person name="Segerman B."/>
        </authorList>
    </citation>
    <scope>NUCLEOTIDE SEQUENCE [LARGE SCALE GENOMIC DNA]</scope>
    <source>
        <strain evidence="1">T A4</strain>
    </source>
</reference>
<keyword evidence="2" id="KW-1185">Reference proteome</keyword>
<dbReference type="EMBL" id="CP004120">
    <property type="protein sequence ID" value="AGT45281.1"/>
    <property type="molecule type" value="Genomic_DNA"/>
</dbReference>
<evidence type="ECO:0000313" key="1">
    <source>
        <dbReference type="EMBL" id="AGT45281.1"/>
    </source>
</evidence>
<gene>
    <name evidence="1" type="ORF">TPE_2809</name>
</gene>
<dbReference type="AlphaFoldDB" id="S6A5D6"/>
<dbReference type="PATRIC" id="fig|1291379.3.peg.2781"/>
<organism evidence="1 2">
    <name type="scientific">Treponema pedis str. T A4</name>
    <dbReference type="NCBI Taxonomy" id="1291379"/>
    <lineage>
        <taxon>Bacteria</taxon>
        <taxon>Pseudomonadati</taxon>
        <taxon>Spirochaetota</taxon>
        <taxon>Spirochaetia</taxon>
        <taxon>Spirochaetales</taxon>
        <taxon>Treponemataceae</taxon>
        <taxon>Treponema</taxon>
    </lineage>
</organism>
<evidence type="ECO:0000313" key="2">
    <source>
        <dbReference type="Proteomes" id="UP000015620"/>
    </source>
</evidence>
<accession>S6A5D6</accession>
<name>S6A5D6_9SPIR</name>
<proteinExistence type="predicted"/>
<dbReference type="KEGG" id="tped:TPE_2809"/>